<dbReference type="Pfam" id="PF05970">
    <property type="entry name" value="PIF1"/>
    <property type="match status" value="1"/>
</dbReference>
<evidence type="ECO:0000259" key="1">
    <source>
        <dbReference type="Pfam" id="PF05970"/>
    </source>
</evidence>
<accession>A0A395LWZ0</accession>
<dbReference type="CDD" id="cd18809">
    <property type="entry name" value="SF1_C_RecD"/>
    <property type="match status" value="1"/>
</dbReference>
<feature type="domain" description="DNA helicase Pif1-like 2B" evidence="2">
    <location>
        <begin position="279"/>
        <end position="314"/>
    </location>
</feature>
<dbReference type="InterPro" id="IPR051055">
    <property type="entry name" value="PIF1_helicase"/>
</dbReference>
<dbReference type="FunFam" id="3.40.50.300:FF:001498">
    <property type="entry name" value="ATP-dependent DNA helicase"/>
    <property type="match status" value="1"/>
</dbReference>
<dbReference type="GO" id="GO:0000723">
    <property type="term" value="P:telomere maintenance"/>
    <property type="evidence" value="ECO:0007669"/>
    <property type="project" value="InterPro"/>
</dbReference>
<dbReference type="Gene3D" id="3.40.50.300">
    <property type="entry name" value="P-loop containing nucleotide triphosphate hydrolases"/>
    <property type="match status" value="2"/>
</dbReference>
<dbReference type="InterPro" id="IPR049163">
    <property type="entry name" value="Pif1-like_2B_dom"/>
</dbReference>
<dbReference type="PANTHER" id="PTHR47642">
    <property type="entry name" value="ATP-DEPENDENT DNA HELICASE"/>
    <property type="match status" value="1"/>
</dbReference>
<sequence length="445" mass="50460">MPEPFSNAPVSAEQLDFSAEFADAYNLMERTSDCLFITGSAGTGKSTLLNYFREHTAKNVVVLAPTGIAALNVGGQTIHSFFKFPLGVITAQNIPSPYNKELYKAIDTIVIDEISMVRADIIDGIDYFMRMNGRDKKKPFGGVQMIFIGDLFQLPPVLSRDDEQSLFMSLYQTPYFFSAAVFEKVLLRIVHLKKIFRQSDATFIELLQAIRTRQFAPHHLSLINSRVQPNFTPRDEDFFITLSTTNDIANTINAKHLERLKSPPKSFIGEVEGQFDRKNFPTEENLTLKVGAQVMFVKNDPQKRWVNGTIGKVREILPNSIKVEVEEDGVRRVVTAERVDWEIVKYEFDAQSKQIFTEPVGIFTQFPLRLAWAVTIHKSQGKTFDKVMIDLGRGTFAHGQLYVALSRCRSLEGIVLKSPVRLRDVIVDERVVAFMQELSARRSAY</sequence>
<reference evidence="3 4" key="1">
    <citation type="journal article" date="2011" name="ISME J.">
        <title>Community ecology of hot spring cyanobacterial mats: predominant populations and their functional potential.</title>
        <authorList>
            <person name="Klatt C.G."/>
            <person name="Wood J.M."/>
            <person name="Rusch D.B."/>
            <person name="Bateson M.M."/>
            <person name="Hamamura N."/>
            <person name="Heidelberg J.F."/>
            <person name="Grossman A.R."/>
            <person name="Bhaya D."/>
            <person name="Cohan F.M."/>
            <person name="Kuhl M."/>
            <person name="Bryant D.A."/>
            <person name="Ward D.M."/>
        </authorList>
    </citation>
    <scope>NUCLEOTIDE SEQUENCE [LARGE SCALE GENOMIC DNA]</scope>
    <source>
        <strain evidence="3">OS</strain>
    </source>
</reference>
<dbReference type="Pfam" id="PF21530">
    <property type="entry name" value="Pif1_2B_dom"/>
    <property type="match status" value="1"/>
</dbReference>
<gene>
    <name evidence="3" type="ORF">D0433_12740</name>
</gene>
<evidence type="ECO:0000259" key="2">
    <source>
        <dbReference type="Pfam" id="PF21530"/>
    </source>
</evidence>
<protein>
    <submittedName>
        <fullName evidence="3">AAA family ATPase</fullName>
    </submittedName>
</protein>
<evidence type="ECO:0000313" key="4">
    <source>
        <dbReference type="Proteomes" id="UP000266389"/>
    </source>
</evidence>
<dbReference type="GO" id="GO:0003678">
    <property type="term" value="F:DNA helicase activity"/>
    <property type="evidence" value="ECO:0007669"/>
    <property type="project" value="InterPro"/>
</dbReference>
<feature type="domain" description="DNA helicase Pif1-like DEAD-box helicase" evidence="1">
    <location>
        <begin position="28"/>
        <end position="211"/>
    </location>
</feature>
<dbReference type="SUPFAM" id="SSF52540">
    <property type="entry name" value="P-loop containing nucleoside triphosphate hydrolases"/>
    <property type="match status" value="2"/>
</dbReference>
<organism evidence="3 4">
    <name type="scientific">Candidatus Thermochlorobacter aerophilus</name>
    <dbReference type="NCBI Taxonomy" id="1868324"/>
    <lineage>
        <taxon>Bacteria</taxon>
        <taxon>Pseudomonadati</taxon>
        <taxon>Chlorobiota</taxon>
        <taxon>Chlorobiia</taxon>
        <taxon>Chlorobiales</taxon>
        <taxon>Candidatus Thermochlorobacteriaceae</taxon>
        <taxon>Candidatus Thermochlorobacter</taxon>
    </lineage>
</organism>
<comment type="caution">
    <text evidence="3">The sequence shown here is derived from an EMBL/GenBank/DDBJ whole genome shotgun (WGS) entry which is preliminary data.</text>
</comment>
<dbReference type="Proteomes" id="UP000266389">
    <property type="component" value="Unassembled WGS sequence"/>
</dbReference>
<name>A0A395LWZ0_9BACT</name>
<evidence type="ECO:0000313" key="3">
    <source>
        <dbReference type="EMBL" id="RFM23129.1"/>
    </source>
</evidence>
<dbReference type="EMBL" id="PHFL01000070">
    <property type="protein sequence ID" value="RFM23129.1"/>
    <property type="molecule type" value="Genomic_DNA"/>
</dbReference>
<dbReference type="InterPro" id="IPR027417">
    <property type="entry name" value="P-loop_NTPase"/>
</dbReference>
<proteinExistence type="predicted"/>
<dbReference type="Gene3D" id="2.30.30.940">
    <property type="match status" value="1"/>
</dbReference>
<dbReference type="AlphaFoldDB" id="A0A395LWZ0"/>
<dbReference type="GO" id="GO:0006281">
    <property type="term" value="P:DNA repair"/>
    <property type="evidence" value="ECO:0007669"/>
    <property type="project" value="InterPro"/>
</dbReference>
<dbReference type="InterPro" id="IPR010285">
    <property type="entry name" value="DNA_helicase_pif1-like_DEAD"/>
</dbReference>